<evidence type="ECO:0000313" key="2">
    <source>
        <dbReference type="EMBL" id="KIM71887.1"/>
    </source>
</evidence>
<organism evidence="2 3">
    <name type="scientific">Piloderma croceum (strain F 1598)</name>
    <dbReference type="NCBI Taxonomy" id="765440"/>
    <lineage>
        <taxon>Eukaryota</taxon>
        <taxon>Fungi</taxon>
        <taxon>Dikarya</taxon>
        <taxon>Basidiomycota</taxon>
        <taxon>Agaricomycotina</taxon>
        <taxon>Agaricomycetes</taxon>
        <taxon>Agaricomycetidae</taxon>
        <taxon>Atheliales</taxon>
        <taxon>Atheliaceae</taxon>
        <taxon>Piloderma</taxon>
    </lineage>
</organism>
<evidence type="ECO:0000313" key="3">
    <source>
        <dbReference type="Proteomes" id="UP000054166"/>
    </source>
</evidence>
<dbReference type="InterPro" id="IPR000626">
    <property type="entry name" value="Ubiquitin-like_dom"/>
</dbReference>
<accession>A0A0C3B3M2</accession>
<sequence length="200" mass="22149">MPRDAPYRPVRKGDTFLVRSGTIPRHGDPQRQVEDVCLPPPDEHRLIFPGKQLGDALKARGDTCLPQSDQQRLIFSGKRPRDASKARGNLEDMSTIQGDACLPPPDQQRLIFAGKRLEDASITQGDVGGESTIFEFQGNKLLEGATNVDARHSNYNRVSGDQFIVDRRVDVNTVIVIENVTIVIENVEGTSSRTSPSMKR</sequence>
<reference evidence="2 3" key="1">
    <citation type="submission" date="2014-04" db="EMBL/GenBank/DDBJ databases">
        <authorList>
            <consortium name="DOE Joint Genome Institute"/>
            <person name="Kuo A."/>
            <person name="Tarkka M."/>
            <person name="Buscot F."/>
            <person name="Kohler A."/>
            <person name="Nagy L.G."/>
            <person name="Floudas D."/>
            <person name="Copeland A."/>
            <person name="Barry K.W."/>
            <person name="Cichocki N."/>
            <person name="Veneault-Fourrey C."/>
            <person name="LaButti K."/>
            <person name="Lindquist E.A."/>
            <person name="Lipzen A."/>
            <person name="Lundell T."/>
            <person name="Morin E."/>
            <person name="Murat C."/>
            <person name="Sun H."/>
            <person name="Tunlid A."/>
            <person name="Henrissat B."/>
            <person name="Grigoriev I.V."/>
            <person name="Hibbett D.S."/>
            <person name="Martin F."/>
            <person name="Nordberg H.P."/>
            <person name="Cantor M.N."/>
            <person name="Hua S.X."/>
        </authorList>
    </citation>
    <scope>NUCLEOTIDE SEQUENCE [LARGE SCALE GENOMIC DNA]</scope>
    <source>
        <strain evidence="2 3">F 1598</strain>
    </source>
</reference>
<dbReference type="HOGENOM" id="CLU_1366719_0_0_1"/>
<feature type="domain" description="Ubiquitin-like" evidence="1">
    <location>
        <begin position="104"/>
        <end position="133"/>
    </location>
</feature>
<protein>
    <recommendedName>
        <fullName evidence="1">Ubiquitin-like domain-containing protein</fullName>
    </recommendedName>
</protein>
<name>A0A0C3B3M2_PILCF</name>
<dbReference type="PANTHER" id="PTHR10666">
    <property type="entry name" value="UBIQUITIN"/>
    <property type="match status" value="1"/>
</dbReference>
<reference evidence="3" key="2">
    <citation type="submission" date="2015-01" db="EMBL/GenBank/DDBJ databases">
        <title>Evolutionary Origins and Diversification of the Mycorrhizal Mutualists.</title>
        <authorList>
            <consortium name="DOE Joint Genome Institute"/>
            <consortium name="Mycorrhizal Genomics Consortium"/>
            <person name="Kohler A."/>
            <person name="Kuo A."/>
            <person name="Nagy L.G."/>
            <person name="Floudas D."/>
            <person name="Copeland A."/>
            <person name="Barry K.W."/>
            <person name="Cichocki N."/>
            <person name="Veneault-Fourrey C."/>
            <person name="LaButti K."/>
            <person name="Lindquist E.A."/>
            <person name="Lipzen A."/>
            <person name="Lundell T."/>
            <person name="Morin E."/>
            <person name="Murat C."/>
            <person name="Riley R."/>
            <person name="Ohm R."/>
            <person name="Sun H."/>
            <person name="Tunlid A."/>
            <person name="Henrissat B."/>
            <person name="Grigoriev I.V."/>
            <person name="Hibbett D.S."/>
            <person name="Martin F."/>
        </authorList>
    </citation>
    <scope>NUCLEOTIDE SEQUENCE [LARGE SCALE GENOMIC DNA]</scope>
    <source>
        <strain evidence="3">F 1598</strain>
    </source>
</reference>
<gene>
    <name evidence="2" type="ORF">PILCRDRAFT_16636</name>
</gene>
<proteinExistence type="predicted"/>
<dbReference type="OrthoDB" id="428577at2759"/>
<evidence type="ECO:0000259" key="1">
    <source>
        <dbReference type="PROSITE" id="PS50053"/>
    </source>
</evidence>
<dbReference type="EMBL" id="KN833194">
    <property type="protein sequence ID" value="KIM71887.1"/>
    <property type="molecule type" value="Genomic_DNA"/>
</dbReference>
<keyword evidence="3" id="KW-1185">Reference proteome</keyword>
<dbReference type="InterPro" id="IPR050158">
    <property type="entry name" value="Ubiquitin_ubiquitin-like"/>
</dbReference>
<dbReference type="InParanoid" id="A0A0C3B3M2"/>
<dbReference type="PROSITE" id="PS50053">
    <property type="entry name" value="UBIQUITIN_2"/>
    <property type="match status" value="1"/>
</dbReference>
<dbReference type="Proteomes" id="UP000054166">
    <property type="component" value="Unassembled WGS sequence"/>
</dbReference>
<dbReference type="AlphaFoldDB" id="A0A0C3B3M2"/>